<evidence type="ECO:0000313" key="1">
    <source>
        <dbReference type="EMBL" id="SDX90535.1"/>
    </source>
</evidence>
<keyword evidence="2" id="KW-1185">Reference proteome</keyword>
<protein>
    <submittedName>
        <fullName evidence="1">Branched-chain amino acid transport system substrate-binding protein</fullName>
    </submittedName>
</protein>
<dbReference type="Proteomes" id="UP000199541">
    <property type="component" value="Unassembled WGS sequence"/>
</dbReference>
<dbReference type="EMBL" id="FNOB01000041">
    <property type="protein sequence ID" value="SDX90535.1"/>
    <property type="molecule type" value="Genomic_DNA"/>
</dbReference>
<sequence>MTLSASAGGWVARCGTLLAGAAAAKPMVELGFTGPLTGGVSSRGTGGRDSAQMVVDLHNADPSMTSPSKE</sequence>
<proteinExistence type="predicted"/>
<gene>
    <name evidence="1" type="ORF">SAMN05444006_1419</name>
</gene>
<name>A0A1H3FI68_9RHOB</name>
<accession>A0A1H3FI68</accession>
<organism evidence="1 2">
    <name type="scientific">Allgaiera indica</name>
    <dbReference type="NCBI Taxonomy" id="765699"/>
    <lineage>
        <taxon>Bacteria</taxon>
        <taxon>Pseudomonadati</taxon>
        <taxon>Pseudomonadota</taxon>
        <taxon>Alphaproteobacteria</taxon>
        <taxon>Rhodobacterales</taxon>
        <taxon>Paracoccaceae</taxon>
        <taxon>Allgaiera</taxon>
    </lineage>
</organism>
<evidence type="ECO:0000313" key="2">
    <source>
        <dbReference type="Proteomes" id="UP000199541"/>
    </source>
</evidence>
<reference evidence="1 2" key="1">
    <citation type="submission" date="2016-10" db="EMBL/GenBank/DDBJ databases">
        <authorList>
            <person name="Varghese N."/>
            <person name="Submissions S."/>
        </authorList>
    </citation>
    <scope>NUCLEOTIDE SEQUENCE [LARGE SCALE GENOMIC DNA]</scope>
    <source>
        <strain evidence="1 2">DSM 24802</strain>
    </source>
</reference>
<comment type="caution">
    <text evidence="1">The sequence shown here is derived from an EMBL/GenBank/DDBJ whole genome shotgun (WGS) entry which is preliminary data.</text>
</comment>